<evidence type="ECO:0000313" key="2">
    <source>
        <dbReference type="EMBL" id="GGK39383.1"/>
    </source>
</evidence>
<feature type="chain" id="PRO_5035240542" description="Secreted protein" evidence="1">
    <location>
        <begin position="32"/>
        <end position="204"/>
    </location>
</feature>
<reference evidence="2" key="1">
    <citation type="journal article" date="2014" name="Int. J. Syst. Evol. Microbiol.">
        <title>Complete genome sequence of Corynebacterium casei LMG S-19264T (=DSM 44701T), isolated from a smear-ripened cheese.</title>
        <authorList>
            <consortium name="US DOE Joint Genome Institute (JGI-PGF)"/>
            <person name="Walter F."/>
            <person name="Albersmeier A."/>
            <person name="Kalinowski J."/>
            <person name="Ruckert C."/>
        </authorList>
    </citation>
    <scope>NUCLEOTIDE SEQUENCE</scope>
    <source>
        <strain evidence="2">JCM 3091</strain>
    </source>
</reference>
<dbReference type="AlphaFoldDB" id="A0A8J3FJE3"/>
<feature type="signal peptide" evidence="1">
    <location>
        <begin position="1"/>
        <end position="31"/>
    </location>
</feature>
<evidence type="ECO:0000313" key="3">
    <source>
        <dbReference type="Proteomes" id="UP000662200"/>
    </source>
</evidence>
<accession>A0A8J3FJE3</accession>
<dbReference type="Proteomes" id="UP000662200">
    <property type="component" value="Unassembled WGS sequence"/>
</dbReference>
<evidence type="ECO:0000256" key="1">
    <source>
        <dbReference type="SAM" id="SignalP"/>
    </source>
</evidence>
<keyword evidence="1" id="KW-0732">Signal</keyword>
<sequence length="204" mass="20876">MTTLPRPASRRLAWCAAAALVPSIIASPASAAPRAAGWVSVSLPAIDGLCATSGSARVQVASSTEVRLLTPGFTTSNGQSVACEATIEFRMQAHKRLVLRELHPAAEVIVSGKAGAITNAAVRTPSGAEVGTGNVTWQGDIHQVWGPPVDGRGTELAPCGGRGRFTLTTELQTWIPTGQPGNAMLNSGTSATLAPSVVIDAPDC</sequence>
<gene>
    <name evidence="2" type="ORF">GCM10010124_35130</name>
</gene>
<proteinExistence type="predicted"/>
<comment type="caution">
    <text evidence="2">The sequence shown here is derived from an EMBL/GenBank/DDBJ whole genome shotgun (WGS) entry which is preliminary data.</text>
</comment>
<reference evidence="2" key="2">
    <citation type="submission" date="2020-09" db="EMBL/GenBank/DDBJ databases">
        <authorList>
            <person name="Sun Q."/>
            <person name="Ohkuma M."/>
        </authorList>
    </citation>
    <scope>NUCLEOTIDE SEQUENCE</scope>
    <source>
        <strain evidence="2">JCM 3091</strain>
    </source>
</reference>
<organism evidence="2 3">
    <name type="scientific">Pilimelia terevasa</name>
    <dbReference type="NCBI Taxonomy" id="53372"/>
    <lineage>
        <taxon>Bacteria</taxon>
        <taxon>Bacillati</taxon>
        <taxon>Actinomycetota</taxon>
        <taxon>Actinomycetes</taxon>
        <taxon>Micromonosporales</taxon>
        <taxon>Micromonosporaceae</taxon>
        <taxon>Pilimelia</taxon>
    </lineage>
</organism>
<name>A0A8J3FJE3_9ACTN</name>
<dbReference type="EMBL" id="BMQC01000015">
    <property type="protein sequence ID" value="GGK39383.1"/>
    <property type="molecule type" value="Genomic_DNA"/>
</dbReference>
<keyword evidence="3" id="KW-1185">Reference proteome</keyword>
<dbReference type="RefSeq" id="WP_189115436.1">
    <property type="nucleotide sequence ID" value="NZ_BMQC01000015.1"/>
</dbReference>
<evidence type="ECO:0008006" key="4">
    <source>
        <dbReference type="Google" id="ProtNLM"/>
    </source>
</evidence>
<protein>
    <recommendedName>
        <fullName evidence="4">Secreted protein</fullName>
    </recommendedName>
</protein>